<accession>A0A835VXA1</accession>
<feature type="transmembrane region" description="Helical" evidence="2">
    <location>
        <begin position="194"/>
        <end position="213"/>
    </location>
</feature>
<keyword evidence="2" id="KW-0472">Membrane</keyword>
<evidence type="ECO:0000256" key="1">
    <source>
        <dbReference type="SAM" id="MobiDB-lite"/>
    </source>
</evidence>
<feature type="transmembrane region" description="Helical" evidence="2">
    <location>
        <begin position="280"/>
        <end position="304"/>
    </location>
</feature>
<feature type="region of interest" description="Disordered" evidence="1">
    <location>
        <begin position="493"/>
        <end position="534"/>
    </location>
</feature>
<keyword evidence="4" id="KW-1185">Reference proteome</keyword>
<feature type="transmembrane region" description="Helical" evidence="2">
    <location>
        <begin position="359"/>
        <end position="380"/>
    </location>
</feature>
<feature type="compositionally biased region" description="Pro residues" evidence="1">
    <location>
        <begin position="843"/>
        <end position="852"/>
    </location>
</feature>
<name>A0A835VXA1_CHLIN</name>
<dbReference type="Proteomes" id="UP000650467">
    <property type="component" value="Unassembled WGS sequence"/>
</dbReference>
<feature type="region of interest" description="Disordered" evidence="1">
    <location>
        <begin position="567"/>
        <end position="590"/>
    </location>
</feature>
<gene>
    <name evidence="3" type="ORF">HXX76_011037</name>
</gene>
<dbReference type="EMBL" id="JAEHOC010000031">
    <property type="protein sequence ID" value="KAG2429268.1"/>
    <property type="molecule type" value="Genomic_DNA"/>
</dbReference>
<feature type="region of interest" description="Disordered" evidence="1">
    <location>
        <begin position="723"/>
        <end position="780"/>
    </location>
</feature>
<feature type="compositionally biased region" description="Gly residues" evidence="1">
    <location>
        <begin position="761"/>
        <end position="780"/>
    </location>
</feature>
<feature type="region of interest" description="Disordered" evidence="1">
    <location>
        <begin position="1"/>
        <end position="188"/>
    </location>
</feature>
<feature type="compositionally biased region" description="Pro residues" evidence="1">
    <location>
        <begin position="727"/>
        <end position="741"/>
    </location>
</feature>
<feature type="transmembrane region" description="Helical" evidence="2">
    <location>
        <begin position="247"/>
        <end position="268"/>
    </location>
</feature>
<feature type="compositionally biased region" description="Low complexity" evidence="1">
    <location>
        <begin position="92"/>
        <end position="105"/>
    </location>
</feature>
<feature type="region of interest" description="Disordered" evidence="1">
    <location>
        <begin position="445"/>
        <end position="471"/>
    </location>
</feature>
<sequence length="1012" mass="104284">MPNPHAQQQQQQQHQQLQPQPMHEQSPYVGGGNAGLQPPPERQAGRFARFFKRQPTAAQAAQNAAPQPQYHKQQPDAASLGQAPPVAAGHVAGDPAQQAGQPAPQYLANMLTPGNSAARPLTVTGNSVPQPSRTRFALFQGRNGPSPTPKPAPLPQQPPALAFPPPRGTGWTAPLRAGATASSTPRDTQEVQELVGGNWIFLIFVPYFVATALQDTHLRIGLIVATATSVGVLLLGLLAFIMNLRKVFPHVLELLMLVMYAVLLGVSYSSQAAEAEIVRTYDFIVHSALAGTCLLSLLVCYPLGQQHVAELVHSLYMGHPDVHTVGMYTTAGLTAAFVSSCLLYLIPLCKGRDDEHWDVLNLIFRIIYPCVCTALALLYARYLPDALLPNLAVVHGLNRRPPARLPAYLTDLLGLRPPAILDPTMYQSTSDAAAKVREGWALASRSAQASPARTPRYGPGSAGGAPAPPPYPYQASPLGSAYAPLGSSPVGPADGLVMEPGHPGYGGAYGGGSGHDAAGQQPYDPSRAYPRQRPELHGPKYLTYLAPGPPAPPPAAVFAVYDGHPSYSHSHGHGHGHGHSQSAGGAGDGRMHAAMANPLMAAAPGPGYGMHGAVYPAYPAGLYGPKPYGGQGRLAAALSNFRGRMGAGPGAGMGADVYPYDPNSAPHAGVRGRPFASAGGAGPYGVNQLAELEAGMDPHQPYGQSYMPPGPTQHARMYARAPDREPLQPPLHPLQPEPLRPLGPSARPRYASEGGRDRGFGQPGGGLGPTGGGYGPTGGGYGPTGGGYGLAAESAQPELGLGPAYGQRLPRQWPETQEHGSTGPDGGGYGLGAEINKAADPYDLPPPPPPLGPATHFKPRLSVAPPASVLPAPGFGLDAETDEIPSPAGLPPVGAGFTGGLAPLPQQRLGPSRLGPSQLAPATRPRAPASGRAPARAASGGGGAGGFGLDVEVEAEVNGAGAGSGMGPLGSLARLPQPSGRRHTASPLPPRPASNALGAAADAFGLDAEVGM</sequence>
<comment type="caution">
    <text evidence="3">The sequence shown here is derived from an EMBL/GenBank/DDBJ whole genome shotgun (WGS) entry which is preliminary data.</text>
</comment>
<evidence type="ECO:0000313" key="4">
    <source>
        <dbReference type="Proteomes" id="UP000650467"/>
    </source>
</evidence>
<feature type="compositionally biased region" description="Low complexity" evidence="1">
    <location>
        <begin position="1"/>
        <end position="25"/>
    </location>
</feature>
<feature type="region of interest" description="Disordered" evidence="1">
    <location>
        <begin position="959"/>
        <end position="996"/>
    </location>
</feature>
<feature type="compositionally biased region" description="Low complexity" evidence="1">
    <location>
        <begin position="54"/>
        <end position="69"/>
    </location>
</feature>
<feature type="compositionally biased region" description="Pro residues" evidence="1">
    <location>
        <begin position="146"/>
        <end position="167"/>
    </location>
</feature>
<feature type="transmembrane region" description="Helical" evidence="2">
    <location>
        <begin position="220"/>
        <end position="241"/>
    </location>
</feature>
<feature type="transmembrane region" description="Helical" evidence="2">
    <location>
        <begin position="324"/>
        <end position="347"/>
    </location>
</feature>
<keyword evidence="2" id="KW-1133">Transmembrane helix</keyword>
<organism evidence="3 4">
    <name type="scientific">Chlamydomonas incerta</name>
    <dbReference type="NCBI Taxonomy" id="51695"/>
    <lineage>
        <taxon>Eukaryota</taxon>
        <taxon>Viridiplantae</taxon>
        <taxon>Chlorophyta</taxon>
        <taxon>core chlorophytes</taxon>
        <taxon>Chlorophyceae</taxon>
        <taxon>CS clade</taxon>
        <taxon>Chlamydomonadales</taxon>
        <taxon>Chlamydomonadaceae</taxon>
        <taxon>Chlamydomonas</taxon>
    </lineage>
</organism>
<proteinExistence type="predicted"/>
<evidence type="ECO:0000313" key="3">
    <source>
        <dbReference type="EMBL" id="KAG2429268.1"/>
    </source>
</evidence>
<protein>
    <submittedName>
        <fullName evidence="3">Uncharacterized protein</fullName>
    </submittedName>
</protein>
<reference evidence="3" key="1">
    <citation type="journal article" date="2020" name="bioRxiv">
        <title>Comparative genomics of Chlamydomonas.</title>
        <authorList>
            <person name="Craig R.J."/>
            <person name="Hasan A.R."/>
            <person name="Ness R.W."/>
            <person name="Keightley P.D."/>
        </authorList>
    </citation>
    <scope>NUCLEOTIDE SEQUENCE</scope>
    <source>
        <strain evidence="3">SAG 7.73</strain>
    </source>
</reference>
<feature type="region of interest" description="Disordered" evidence="1">
    <location>
        <begin position="814"/>
        <end position="858"/>
    </location>
</feature>
<feature type="compositionally biased region" description="Low complexity" evidence="1">
    <location>
        <begin position="920"/>
        <end position="938"/>
    </location>
</feature>
<dbReference type="AlphaFoldDB" id="A0A835VXA1"/>
<evidence type="ECO:0000256" key="2">
    <source>
        <dbReference type="SAM" id="Phobius"/>
    </source>
</evidence>
<feature type="compositionally biased region" description="Polar residues" evidence="1">
    <location>
        <begin position="123"/>
        <end position="133"/>
    </location>
</feature>
<keyword evidence="2" id="KW-0812">Transmembrane</keyword>
<feature type="compositionally biased region" description="Gly residues" evidence="1">
    <location>
        <begin position="503"/>
        <end position="514"/>
    </location>
</feature>
<dbReference type="OrthoDB" id="549978at2759"/>
<feature type="region of interest" description="Disordered" evidence="1">
    <location>
        <begin position="901"/>
        <end position="944"/>
    </location>
</feature>